<feature type="region of interest" description="Disordered" evidence="1">
    <location>
        <begin position="64"/>
        <end position="87"/>
    </location>
</feature>
<reference evidence="2 3" key="1">
    <citation type="journal article" date="2018" name="IMA Fungus">
        <title>IMA Genome-F 9: Draft genome sequence of Annulohypoxylon stygium, Aspergillus mulundensis, Berkeleyomyces basicola (syn. Thielaviopsis basicola), Ceratocystis smalleyi, two Cercospora beticola strains, Coleophoma cylindrospora, Fusarium fracticaudum, Phialophora cf. hyalina, and Morchella septimelata.</title>
        <authorList>
            <person name="Wingfield B.D."/>
            <person name="Bills G.F."/>
            <person name="Dong Y."/>
            <person name="Huang W."/>
            <person name="Nel W.J."/>
            <person name="Swalarsk-Parry B.S."/>
            <person name="Vaghefi N."/>
            <person name="Wilken P.M."/>
            <person name="An Z."/>
            <person name="de Beer Z.W."/>
            <person name="De Vos L."/>
            <person name="Chen L."/>
            <person name="Duong T.A."/>
            <person name="Gao Y."/>
            <person name="Hammerbacher A."/>
            <person name="Kikkert J.R."/>
            <person name="Li Y."/>
            <person name="Li H."/>
            <person name="Li K."/>
            <person name="Li Q."/>
            <person name="Liu X."/>
            <person name="Ma X."/>
            <person name="Naidoo K."/>
            <person name="Pethybridge S.J."/>
            <person name="Sun J."/>
            <person name="Steenkamp E.T."/>
            <person name="van der Nest M.A."/>
            <person name="van Wyk S."/>
            <person name="Wingfield M.J."/>
            <person name="Xiong C."/>
            <person name="Yue Q."/>
            <person name="Zhang X."/>
        </authorList>
    </citation>
    <scope>NUCLEOTIDE SEQUENCE [LARGE SCALE GENOMIC DNA]</scope>
    <source>
        <strain evidence="2 3">DSM 5745</strain>
    </source>
</reference>
<keyword evidence="3" id="KW-1185">Reference proteome</keyword>
<proteinExistence type="predicted"/>
<dbReference type="AlphaFoldDB" id="A0A3D8SVL2"/>
<accession>A0A3D8SVL2</accession>
<dbReference type="EMBL" id="PVWQ01000002">
    <property type="protein sequence ID" value="RDW89828.1"/>
    <property type="molecule type" value="Genomic_DNA"/>
</dbReference>
<organism evidence="2 3">
    <name type="scientific">Aspergillus mulundensis</name>
    <dbReference type="NCBI Taxonomy" id="1810919"/>
    <lineage>
        <taxon>Eukaryota</taxon>
        <taxon>Fungi</taxon>
        <taxon>Dikarya</taxon>
        <taxon>Ascomycota</taxon>
        <taxon>Pezizomycotina</taxon>
        <taxon>Eurotiomycetes</taxon>
        <taxon>Eurotiomycetidae</taxon>
        <taxon>Eurotiales</taxon>
        <taxon>Aspergillaceae</taxon>
        <taxon>Aspergillus</taxon>
        <taxon>Aspergillus subgen. Nidulantes</taxon>
    </lineage>
</organism>
<gene>
    <name evidence="2" type="ORF">DSM5745_01603</name>
</gene>
<comment type="caution">
    <text evidence="2">The sequence shown here is derived from an EMBL/GenBank/DDBJ whole genome shotgun (WGS) entry which is preliminary data.</text>
</comment>
<dbReference type="Proteomes" id="UP000256690">
    <property type="component" value="Unassembled WGS sequence"/>
</dbReference>
<dbReference type="GeneID" id="38111973"/>
<evidence type="ECO:0000313" key="3">
    <source>
        <dbReference type="Proteomes" id="UP000256690"/>
    </source>
</evidence>
<dbReference type="RefSeq" id="XP_026606782.1">
    <property type="nucleotide sequence ID" value="XM_026743619.1"/>
</dbReference>
<evidence type="ECO:0000256" key="1">
    <source>
        <dbReference type="SAM" id="MobiDB-lite"/>
    </source>
</evidence>
<evidence type="ECO:0000313" key="2">
    <source>
        <dbReference type="EMBL" id="RDW89828.1"/>
    </source>
</evidence>
<name>A0A3D8SVL2_9EURO</name>
<protein>
    <submittedName>
        <fullName evidence="2">Uncharacterized protein</fullName>
    </submittedName>
</protein>
<sequence>MPWLSRTSLATGHRGMEALPNILATYQMSLPEWPWATGDRTFTERSYQTSCCYHRLNLDGDLGPASIDMGQRDASETSKSPPPEMPEDVLQMQLCLPLAAASLIHKHRAKPGEPLTFSVSTKLPNAGR</sequence>